<dbReference type="GO" id="GO:0016874">
    <property type="term" value="F:ligase activity"/>
    <property type="evidence" value="ECO:0007669"/>
    <property type="project" value="UniProtKB-KW"/>
</dbReference>
<dbReference type="InterPro" id="IPR050191">
    <property type="entry name" value="ATP-dep_DNA_ligase"/>
</dbReference>
<dbReference type="InterPro" id="IPR012340">
    <property type="entry name" value="NA-bd_OB-fold"/>
</dbReference>
<dbReference type="PANTHER" id="PTHR45674:SF4">
    <property type="entry name" value="DNA LIGASE 1"/>
    <property type="match status" value="1"/>
</dbReference>
<evidence type="ECO:0000256" key="2">
    <source>
        <dbReference type="ARBA" id="ARBA00022598"/>
    </source>
</evidence>
<comment type="catalytic activity">
    <reaction evidence="3">
        <text>ATP + (deoxyribonucleotide)n-3'-hydroxyl + 5'-phospho-(deoxyribonucleotide)m = (deoxyribonucleotide)n+m + AMP + diphosphate.</text>
        <dbReference type="EC" id="6.5.1.1"/>
    </reaction>
</comment>
<dbReference type="Gene3D" id="2.40.50.140">
    <property type="entry name" value="Nucleic acid-binding proteins"/>
    <property type="match status" value="1"/>
</dbReference>
<dbReference type="PANTHER" id="PTHR45674">
    <property type="entry name" value="DNA LIGASE 1/3 FAMILY MEMBER"/>
    <property type="match status" value="1"/>
</dbReference>
<reference evidence="5 6" key="1">
    <citation type="submission" date="2021-05" db="EMBL/GenBank/DDBJ databases">
        <title>Kineosporia and Streptomyces sp. nov. two new marine actinobacteria isolated from Coral.</title>
        <authorList>
            <person name="Buangrab K."/>
            <person name="Sutthacheep M."/>
            <person name="Yeemin T."/>
            <person name="Harunari E."/>
            <person name="Igarashi Y."/>
            <person name="Kanchanasin P."/>
            <person name="Tanasupawat S."/>
            <person name="Phongsopitanun W."/>
        </authorList>
    </citation>
    <scope>NUCLEOTIDE SEQUENCE [LARGE SCALE GENOMIC DNA]</scope>
    <source>
        <strain evidence="5 6">J2-2</strain>
    </source>
</reference>
<name>A0ABS5TI65_9ACTN</name>
<organism evidence="5 6">
    <name type="scientific">Kineosporia corallincola</name>
    <dbReference type="NCBI Taxonomy" id="2835133"/>
    <lineage>
        <taxon>Bacteria</taxon>
        <taxon>Bacillati</taxon>
        <taxon>Actinomycetota</taxon>
        <taxon>Actinomycetes</taxon>
        <taxon>Kineosporiales</taxon>
        <taxon>Kineosporiaceae</taxon>
        <taxon>Kineosporia</taxon>
    </lineage>
</organism>
<dbReference type="EMBL" id="JAHBAY010000007">
    <property type="protein sequence ID" value="MBT0770794.1"/>
    <property type="molecule type" value="Genomic_DNA"/>
</dbReference>
<dbReference type="InterPro" id="IPR012310">
    <property type="entry name" value="DNA_ligase_ATP-dep_cent"/>
</dbReference>
<proteinExistence type="inferred from homology"/>
<evidence type="ECO:0000259" key="4">
    <source>
        <dbReference type="PROSITE" id="PS50160"/>
    </source>
</evidence>
<accession>A0ABS5TI65</accession>
<comment type="similarity">
    <text evidence="1">Belongs to the ATP-dependent DNA ligase family.</text>
</comment>
<gene>
    <name evidence="5" type="ORF">KIH74_17760</name>
</gene>
<comment type="caution">
    <text evidence="5">The sequence shown here is derived from an EMBL/GenBank/DDBJ whole genome shotgun (WGS) entry which is preliminary data.</text>
</comment>
<sequence>MPRVVHRSNLPPAPDLPWPDEPMLAKAVDHLPSARTLPGGCQYEPKWDGYRGLLGVAADGGVMVRSRRHTDLTGAFPDVAGAAGRQLPPGTLLDGEIVIWAGDRLDFAALQSRMTSRQRVAGLIRSAPASFVVFDVLQWQGTPFAQEPLRVRRRKLQTLVTRLEPPFAITPATRDHDVAENWLRDYADARVGIEGLVIKGLAVRYQSGRRAWLKLRIRNSAEALVAAVTGTAQRPERLILALPRPDGTLEIAGTTTDLTPRQRDEIVPYLEVSTGEHFLPGEISTGRLGAWTNPRRLPIVRVEPTVVAEVQADLADQAGYWRHPTRFLRVRLDLTADDLA</sequence>
<dbReference type="InterPro" id="IPR044119">
    <property type="entry name" value="Adenylation_LigC-like"/>
</dbReference>
<dbReference type="CDD" id="cd07905">
    <property type="entry name" value="Adenylation_DNA_ligase_LigC"/>
    <property type="match status" value="1"/>
</dbReference>
<evidence type="ECO:0000313" key="5">
    <source>
        <dbReference type="EMBL" id="MBT0770794.1"/>
    </source>
</evidence>
<dbReference type="Pfam" id="PF01068">
    <property type="entry name" value="DNA_ligase_A_M"/>
    <property type="match status" value="1"/>
</dbReference>
<feature type="domain" description="ATP-dependent DNA ligase family profile" evidence="4">
    <location>
        <begin position="126"/>
        <end position="216"/>
    </location>
</feature>
<dbReference type="PROSITE" id="PS50160">
    <property type="entry name" value="DNA_LIGASE_A3"/>
    <property type="match status" value="1"/>
</dbReference>
<keyword evidence="6" id="KW-1185">Reference proteome</keyword>
<evidence type="ECO:0000256" key="3">
    <source>
        <dbReference type="ARBA" id="ARBA00034003"/>
    </source>
</evidence>
<dbReference type="SUPFAM" id="SSF56091">
    <property type="entry name" value="DNA ligase/mRNA capping enzyme, catalytic domain"/>
    <property type="match status" value="1"/>
</dbReference>
<dbReference type="RefSeq" id="WP_214157093.1">
    <property type="nucleotide sequence ID" value="NZ_JAHBAY010000007.1"/>
</dbReference>
<dbReference type="Proteomes" id="UP001197247">
    <property type="component" value="Unassembled WGS sequence"/>
</dbReference>
<evidence type="ECO:0000313" key="6">
    <source>
        <dbReference type="Proteomes" id="UP001197247"/>
    </source>
</evidence>
<keyword evidence="2 5" id="KW-0436">Ligase</keyword>
<evidence type="ECO:0000256" key="1">
    <source>
        <dbReference type="ARBA" id="ARBA00007572"/>
    </source>
</evidence>
<dbReference type="Gene3D" id="3.30.470.30">
    <property type="entry name" value="DNA ligase/mRNA capping enzyme"/>
    <property type="match status" value="1"/>
</dbReference>
<protein>
    <submittedName>
        <fullName evidence="5">ATP-dependent DNA ligase</fullName>
    </submittedName>
</protein>